<sequence length="33" mass="3939">MFFIKIRRATFLSTHSDNLESYCKNRVYTGPDQ</sequence>
<reference evidence="1" key="2">
    <citation type="journal article" date="2015" name="Data Brief">
        <title>Shoot transcriptome of the giant reed, Arundo donax.</title>
        <authorList>
            <person name="Barrero R.A."/>
            <person name="Guerrero F.D."/>
            <person name="Moolhuijzen P."/>
            <person name="Goolsby J.A."/>
            <person name="Tidwell J."/>
            <person name="Bellgard S.E."/>
            <person name="Bellgard M.I."/>
        </authorList>
    </citation>
    <scope>NUCLEOTIDE SEQUENCE</scope>
    <source>
        <tissue evidence="1">Shoot tissue taken approximately 20 cm above the soil surface</tissue>
    </source>
</reference>
<protein>
    <submittedName>
        <fullName evidence="1">Uncharacterized protein</fullName>
    </submittedName>
</protein>
<reference evidence="1" key="1">
    <citation type="submission" date="2014-09" db="EMBL/GenBank/DDBJ databases">
        <authorList>
            <person name="Magalhaes I.L.F."/>
            <person name="Oliveira U."/>
            <person name="Santos F.R."/>
            <person name="Vidigal T.H.D.A."/>
            <person name="Brescovit A.D."/>
            <person name="Santos A.J."/>
        </authorList>
    </citation>
    <scope>NUCLEOTIDE SEQUENCE</scope>
    <source>
        <tissue evidence="1">Shoot tissue taken approximately 20 cm above the soil surface</tissue>
    </source>
</reference>
<evidence type="ECO:0000313" key="1">
    <source>
        <dbReference type="EMBL" id="JAE39692.1"/>
    </source>
</evidence>
<name>A0A0A9HSK6_ARUDO</name>
<accession>A0A0A9HSK6</accession>
<dbReference type="AlphaFoldDB" id="A0A0A9HSK6"/>
<proteinExistence type="predicted"/>
<dbReference type="EMBL" id="GBRH01158204">
    <property type="protein sequence ID" value="JAE39692.1"/>
    <property type="molecule type" value="Transcribed_RNA"/>
</dbReference>
<organism evidence="1">
    <name type="scientific">Arundo donax</name>
    <name type="common">Giant reed</name>
    <name type="synonym">Donax arundinaceus</name>
    <dbReference type="NCBI Taxonomy" id="35708"/>
    <lineage>
        <taxon>Eukaryota</taxon>
        <taxon>Viridiplantae</taxon>
        <taxon>Streptophyta</taxon>
        <taxon>Embryophyta</taxon>
        <taxon>Tracheophyta</taxon>
        <taxon>Spermatophyta</taxon>
        <taxon>Magnoliopsida</taxon>
        <taxon>Liliopsida</taxon>
        <taxon>Poales</taxon>
        <taxon>Poaceae</taxon>
        <taxon>PACMAD clade</taxon>
        <taxon>Arundinoideae</taxon>
        <taxon>Arundineae</taxon>
        <taxon>Arundo</taxon>
    </lineage>
</organism>